<name>A0A494X3T3_9FIRM</name>
<evidence type="ECO:0000313" key="4">
    <source>
        <dbReference type="Proteomes" id="UP000271256"/>
    </source>
</evidence>
<feature type="domain" description="Flagellar Assembly Protein A N-terminal region" evidence="2">
    <location>
        <begin position="9"/>
        <end position="175"/>
    </location>
</feature>
<dbReference type="InterPro" id="IPR046865">
    <property type="entry name" value="FapA_b_solenoid"/>
</dbReference>
<evidence type="ECO:0000256" key="1">
    <source>
        <dbReference type="SAM" id="Coils"/>
    </source>
</evidence>
<dbReference type="Pfam" id="PF20250">
    <property type="entry name" value="FapA_N"/>
    <property type="match status" value="1"/>
</dbReference>
<evidence type="ECO:0000259" key="2">
    <source>
        <dbReference type="Pfam" id="PF20250"/>
    </source>
</evidence>
<dbReference type="Proteomes" id="UP000271256">
    <property type="component" value="Unassembled WGS sequence"/>
</dbReference>
<evidence type="ECO:0000313" key="3">
    <source>
        <dbReference type="EMBL" id="RKO67514.1"/>
    </source>
</evidence>
<sequence length="498" mass="53548">MVDEYRSLKVVISEDKMKAYVSAPGEVAVLDPESIQKALQAAGVVFGIKEDAVISFAASPQSEPLLVAEGEPPQPGVDERLEVLFDDGTLLERAVDGGKRVDFRETSTIVSVEAGTLLAVKHPPRPGLPGRAVTGEDLPPPPPRLLELRAGKGVELQENGTRVVALVNGRPWYKQAGNTFVFYVESLLVHKGDVCIKSGNIRFRGDIKILGNVCEAMKVQATGYVEITGLVTRATVISGGKLQVHRGVIGSKLRAGSGFPGAKKLSFMLRDIQYNLDLLKQALEQLKRYQGNNLERVDFGRVLMTLMDTKFKNLRSLVKNTLREIAAIRAEVPDELARCGRSLNCLVGLNPLTVKSFGDVIKDVESASALLQETAENPADVVIPSAMSSTIQSSGNVYVTRRGCVNTTINAGQDVVVKGSFKGGEVFCEGNAEIEELGSALGVPPVVRVGVAGVIRVKRAFPGSVVQVGQRRLVLTQEMGSFKARLNKEGELDIVPGN</sequence>
<proteinExistence type="predicted"/>
<dbReference type="InterPro" id="IPR005646">
    <property type="entry name" value="FapA"/>
</dbReference>
<comment type="caution">
    <text evidence="3">The sequence shown here is derived from an EMBL/GenBank/DDBJ whole genome shotgun (WGS) entry which is preliminary data.</text>
</comment>
<dbReference type="AlphaFoldDB" id="A0A494X3T3"/>
<keyword evidence="4" id="KW-1185">Reference proteome</keyword>
<protein>
    <submittedName>
        <fullName evidence="3">DUF342 domain-containing protein</fullName>
    </submittedName>
</protein>
<dbReference type="InterPro" id="IPR046866">
    <property type="entry name" value="FapA_N"/>
</dbReference>
<reference evidence="3 4" key="1">
    <citation type="submission" date="2018-10" db="EMBL/GenBank/DDBJ databases">
        <authorList>
            <person name="Grouzdev D.S."/>
            <person name="Krutkina M.S."/>
            <person name="Tourova T.P."/>
            <person name="Nazina T.N."/>
        </authorList>
    </citation>
    <scope>NUCLEOTIDE SEQUENCE [LARGE SCALE GENOMIC DNA]</scope>
    <source>
        <strain evidence="3 4">435</strain>
    </source>
</reference>
<dbReference type="PANTHER" id="PTHR38032">
    <property type="entry name" value="POLYMERASE-RELATED"/>
    <property type="match status" value="1"/>
</dbReference>
<dbReference type="PANTHER" id="PTHR38032:SF1">
    <property type="entry name" value="RNA-BINDING PROTEIN KHPB N-TERMINAL DOMAIN-CONTAINING PROTEIN"/>
    <property type="match status" value="1"/>
</dbReference>
<organism evidence="3 4">
    <name type="scientific">Desulfofundulus salinus</name>
    <dbReference type="NCBI Taxonomy" id="2419843"/>
    <lineage>
        <taxon>Bacteria</taxon>
        <taxon>Bacillati</taxon>
        <taxon>Bacillota</taxon>
        <taxon>Clostridia</taxon>
        <taxon>Eubacteriales</taxon>
        <taxon>Peptococcaceae</taxon>
        <taxon>Desulfofundulus</taxon>
    </lineage>
</organism>
<gene>
    <name evidence="3" type="ORF">D7024_11465</name>
</gene>
<dbReference type="Pfam" id="PF03961">
    <property type="entry name" value="FapA"/>
    <property type="match status" value="1"/>
</dbReference>
<feature type="coiled-coil region" evidence="1">
    <location>
        <begin position="269"/>
        <end position="331"/>
    </location>
</feature>
<accession>A0A494X3T3</accession>
<dbReference type="EMBL" id="RBWE01000001">
    <property type="protein sequence ID" value="RKO67514.1"/>
    <property type="molecule type" value="Genomic_DNA"/>
</dbReference>
<dbReference type="RefSeq" id="WP_121451924.1">
    <property type="nucleotide sequence ID" value="NZ_RBWE01000001.1"/>
</dbReference>
<keyword evidence="1" id="KW-0175">Coiled coil</keyword>
<dbReference type="OrthoDB" id="9816426at2"/>